<evidence type="ECO:0000313" key="2">
    <source>
        <dbReference type="EMBL" id="HIX19041.1"/>
    </source>
</evidence>
<dbReference type="GO" id="GO:0046076">
    <property type="term" value="P:dTTP catabolic process"/>
    <property type="evidence" value="ECO:0007669"/>
    <property type="project" value="TreeGrafter"/>
</dbReference>
<feature type="domain" description="NTP pyrophosphohydrolase MazG-like" evidence="1">
    <location>
        <begin position="38"/>
        <end position="113"/>
    </location>
</feature>
<dbReference type="GO" id="GO:0006950">
    <property type="term" value="P:response to stress"/>
    <property type="evidence" value="ECO:0007669"/>
    <property type="project" value="UniProtKB-ARBA"/>
</dbReference>
<dbReference type="GO" id="GO:0046081">
    <property type="term" value="P:dUTP catabolic process"/>
    <property type="evidence" value="ECO:0007669"/>
    <property type="project" value="TreeGrafter"/>
</dbReference>
<dbReference type="InterPro" id="IPR011551">
    <property type="entry name" value="NTP_PyrPHydrolase_MazG"/>
</dbReference>
<dbReference type="GO" id="GO:0046047">
    <property type="term" value="P:TTP catabolic process"/>
    <property type="evidence" value="ECO:0007669"/>
    <property type="project" value="TreeGrafter"/>
</dbReference>
<dbReference type="NCBIfam" id="NF007113">
    <property type="entry name" value="PRK09562.1"/>
    <property type="match status" value="1"/>
</dbReference>
<dbReference type="EMBL" id="DXFQ01000006">
    <property type="protein sequence ID" value="HIX19041.1"/>
    <property type="molecule type" value="Genomic_DNA"/>
</dbReference>
<dbReference type="GO" id="GO:0047429">
    <property type="term" value="F:nucleoside triphosphate diphosphatase activity"/>
    <property type="evidence" value="ECO:0007669"/>
    <property type="project" value="UniProtKB-EC"/>
</dbReference>
<dbReference type="PANTHER" id="PTHR30522:SF0">
    <property type="entry name" value="NUCLEOSIDE TRIPHOSPHATE PYROPHOSPHOHYDROLASE"/>
    <property type="match status" value="1"/>
</dbReference>
<dbReference type="FunFam" id="1.10.287.1080:FF:000001">
    <property type="entry name" value="Nucleoside triphosphate pyrophosphohydrolase"/>
    <property type="match status" value="1"/>
</dbReference>
<name>A0A9D2AH43_9BACT</name>
<dbReference type="CDD" id="cd11529">
    <property type="entry name" value="NTP-PPase_MazG_Cterm"/>
    <property type="match status" value="1"/>
</dbReference>
<proteinExistence type="predicted"/>
<accession>A0A9D2AH43</accession>
<dbReference type="GO" id="GO:0046052">
    <property type="term" value="P:UTP catabolic process"/>
    <property type="evidence" value="ECO:0007669"/>
    <property type="project" value="TreeGrafter"/>
</dbReference>
<organism evidence="2 3">
    <name type="scientific">Candidatus Akkermansia intestinigallinarum</name>
    <dbReference type="NCBI Taxonomy" id="2838431"/>
    <lineage>
        <taxon>Bacteria</taxon>
        <taxon>Pseudomonadati</taxon>
        <taxon>Verrucomicrobiota</taxon>
        <taxon>Verrucomicrobiia</taxon>
        <taxon>Verrucomicrobiales</taxon>
        <taxon>Akkermansiaceae</taxon>
        <taxon>Akkermansia</taxon>
    </lineage>
</organism>
<comment type="caution">
    <text evidence="2">The sequence shown here is derived from an EMBL/GenBank/DDBJ whole genome shotgun (WGS) entry which is preliminary data.</text>
</comment>
<dbReference type="Proteomes" id="UP000823964">
    <property type="component" value="Unassembled WGS sequence"/>
</dbReference>
<dbReference type="GO" id="GO:0006203">
    <property type="term" value="P:dGTP catabolic process"/>
    <property type="evidence" value="ECO:0007669"/>
    <property type="project" value="TreeGrafter"/>
</dbReference>
<reference evidence="2" key="2">
    <citation type="submission" date="2021-04" db="EMBL/GenBank/DDBJ databases">
        <authorList>
            <person name="Gilroy R."/>
        </authorList>
    </citation>
    <scope>NUCLEOTIDE SEQUENCE</scope>
    <source>
        <strain evidence="2">14975</strain>
    </source>
</reference>
<dbReference type="GO" id="GO:0046061">
    <property type="term" value="P:dATP catabolic process"/>
    <property type="evidence" value="ECO:0007669"/>
    <property type="project" value="TreeGrafter"/>
</dbReference>
<sequence>MTDDEMINCRVPERQLERAIAIMHRLRAPGGCPWDAEQTHDSIVSNLIEECYESIDAIRARDWAHLREELGDVLLQVLFHAEMAQENPDAGFGINEIACELSDKLVRRHPHVFAAAQVADAEGVVSQWDQIKRREHDIEDKPYLQDCGKGLPSLLRAWKMTKKVAKVGFDWPEHAGVVDKIREETDEVAETLSLPDSDPRVQEELGDLLFTVVNLCRRRKVDPELALDAANRKFERRFNALEALLKARGIGLKEATAEQMEEAWQQVKAGKEC</sequence>
<dbReference type="NCBIfam" id="TIGR00444">
    <property type="entry name" value="mazG"/>
    <property type="match status" value="1"/>
</dbReference>
<dbReference type="CDD" id="cd11528">
    <property type="entry name" value="NTP-PPase_MazG_Nterm"/>
    <property type="match status" value="1"/>
</dbReference>
<dbReference type="InterPro" id="IPR048011">
    <property type="entry name" value="NTP-PPase_MazG-like_C"/>
</dbReference>
<dbReference type="InterPro" id="IPR004518">
    <property type="entry name" value="MazG-like_dom"/>
</dbReference>
<dbReference type="AlphaFoldDB" id="A0A9D2AH43"/>
<dbReference type="PANTHER" id="PTHR30522">
    <property type="entry name" value="NUCLEOSIDE TRIPHOSPHATE PYROPHOSPHOHYDROLASE"/>
    <property type="match status" value="1"/>
</dbReference>
<evidence type="ECO:0000259" key="1">
    <source>
        <dbReference type="Pfam" id="PF03819"/>
    </source>
</evidence>
<feature type="domain" description="NTP pyrophosphohydrolase MazG-like" evidence="1">
    <location>
        <begin position="177"/>
        <end position="237"/>
    </location>
</feature>
<gene>
    <name evidence="2" type="primary">mazG</name>
    <name evidence="2" type="ORF">H9862_00385</name>
</gene>
<evidence type="ECO:0000313" key="3">
    <source>
        <dbReference type="Proteomes" id="UP000823964"/>
    </source>
</evidence>
<dbReference type="EC" id="3.6.1.9" evidence="2"/>
<protein>
    <submittedName>
        <fullName evidence="2">Nucleoside triphosphate pyrophosphohydrolase</fullName>
        <ecNumber evidence="2">3.6.1.9</ecNumber>
    </submittedName>
</protein>
<dbReference type="InterPro" id="IPR048015">
    <property type="entry name" value="NTP-PPase_MazG-like_N"/>
</dbReference>
<dbReference type="Pfam" id="PF03819">
    <property type="entry name" value="MazG"/>
    <property type="match status" value="2"/>
</dbReference>
<dbReference type="Gene3D" id="1.10.287.1080">
    <property type="entry name" value="MazG-like"/>
    <property type="match status" value="2"/>
</dbReference>
<keyword evidence="2" id="KW-0378">Hydrolase</keyword>
<dbReference type="SUPFAM" id="SSF101386">
    <property type="entry name" value="all-alpha NTP pyrophosphatases"/>
    <property type="match status" value="2"/>
</dbReference>
<reference evidence="2" key="1">
    <citation type="journal article" date="2021" name="PeerJ">
        <title>Extensive microbial diversity within the chicken gut microbiome revealed by metagenomics and culture.</title>
        <authorList>
            <person name="Gilroy R."/>
            <person name="Ravi A."/>
            <person name="Getino M."/>
            <person name="Pursley I."/>
            <person name="Horton D.L."/>
            <person name="Alikhan N.F."/>
            <person name="Baker D."/>
            <person name="Gharbi K."/>
            <person name="Hall N."/>
            <person name="Watson M."/>
            <person name="Adriaenssens E.M."/>
            <person name="Foster-Nyarko E."/>
            <person name="Jarju S."/>
            <person name="Secka A."/>
            <person name="Antonio M."/>
            <person name="Oren A."/>
            <person name="Chaudhuri R.R."/>
            <person name="La Ragione R."/>
            <person name="Hildebrand F."/>
            <person name="Pallen M.J."/>
        </authorList>
    </citation>
    <scope>NUCLEOTIDE SEQUENCE</scope>
    <source>
        <strain evidence="2">14975</strain>
    </source>
</reference>